<dbReference type="EMBL" id="JAACXV010012485">
    <property type="protein sequence ID" value="KAF7274591.1"/>
    <property type="molecule type" value="Genomic_DNA"/>
</dbReference>
<dbReference type="InterPro" id="IPR011061">
    <property type="entry name" value="Hirudin/antistatin"/>
</dbReference>
<gene>
    <name evidence="8" type="ORF">GWI33_012730</name>
</gene>
<evidence type="ECO:0000256" key="2">
    <source>
        <dbReference type="ARBA" id="ARBA00022525"/>
    </source>
</evidence>
<dbReference type="AlphaFoldDB" id="A0A834MAN0"/>
<evidence type="ECO:0000256" key="5">
    <source>
        <dbReference type="PROSITE-ProRule" id="PRU00500"/>
    </source>
</evidence>
<dbReference type="GO" id="GO:0005604">
    <property type="term" value="C:basement membrane"/>
    <property type="evidence" value="ECO:0007669"/>
    <property type="project" value="TreeGrafter"/>
</dbReference>
<dbReference type="SUPFAM" id="SSF57262">
    <property type="entry name" value="Leech antihemostatic proteins"/>
    <property type="match status" value="1"/>
</dbReference>
<dbReference type="PROSITE" id="PS51162">
    <property type="entry name" value="THYROGLOBULIN_1_2"/>
    <property type="match status" value="1"/>
</dbReference>
<evidence type="ECO:0000259" key="7">
    <source>
        <dbReference type="PROSITE" id="PS51252"/>
    </source>
</evidence>
<comment type="caution">
    <text evidence="8">The sequence shown here is derived from an EMBL/GenBank/DDBJ whole genome shotgun (WGS) entry which is preliminary data.</text>
</comment>
<dbReference type="InterPro" id="IPR000716">
    <property type="entry name" value="Thyroglobulin_1"/>
</dbReference>
<dbReference type="SUPFAM" id="SSF57610">
    <property type="entry name" value="Thyroglobulin type-1 domain"/>
    <property type="match status" value="1"/>
</dbReference>
<comment type="caution">
    <text evidence="5">Lacks conserved residue(s) required for the propagation of feature annotation.</text>
</comment>
<evidence type="ECO:0000256" key="3">
    <source>
        <dbReference type="ARBA" id="ARBA00022737"/>
    </source>
</evidence>
<keyword evidence="4" id="KW-1015">Disulfide bond</keyword>
<dbReference type="InterPro" id="IPR036857">
    <property type="entry name" value="Thyroglobulin_1_sf"/>
</dbReference>
<dbReference type="SMART" id="SM00211">
    <property type="entry name" value="TY"/>
    <property type="match status" value="1"/>
</dbReference>
<dbReference type="PANTHER" id="PTHR12352">
    <property type="entry name" value="SECRETED MODULAR CALCIUM-BINDING PROTEIN"/>
    <property type="match status" value="1"/>
</dbReference>
<dbReference type="GO" id="GO:0005615">
    <property type="term" value="C:extracellular space"/>
    <property type="evidence" value="ECO:0007669"/>
    <property type="project" value="TreeGrafter"/>
</dbReference>
<dbReference type="OrthoDB" id="406800at2759"/>
<dbReference type="GO" id="GO:0004867">
    <property type="term" value="F:serine-type endopeptidase inhibitor activity"/>
    <property type="evidence" value="ECO:0007669"/>
    <property type="project" value="InterPro"/>
</dbReference>
<evidence type="ECO:0000256" key="4">
    <source>
        <dbReference type="ARBA" id="ARBA00023157"/>
    </source>
</evidence>
<evidence type="ECO:0000313" key="9">
    <source>
        <dbReference type="Proteomes" id="UP000625711"/>
    </source>
</evidence>
<comment type="subcellular location">
    <subcellularLocation>
        <location evidence="1">Secreted</location>
    </subcellularLocation>
</comment>
<reference evidence="8" key="1">
    <citation type="submission" date="2020-08" db="EMBL/GenBank/DDBJ databases">
        <title>Genome sequencing and assembly of the red palm weevil Rhynchophorus ferrugineus.</title>
        <authorList>
            <person name="Dias G.B."/>
            <person name="Bergman C.M."/>
            <person name="Manee M."/>
        </authorList>
    </citation>
    <scope>NUCLEOTIDE SEQUENCE</scope>
    <source>
        <strain evidence="8">AA-2017</strain>
        <tissue evidence="8">Whole larva</tissue>
    </source>
</reference>
<evidence type="ECO:0000256" key="1">
    <source>
        <dbReference type="ARBA" id="ARBA00004613"/>
    </source>
</evidence>
<proteinExistence type="predicted"/>
<keyword evidence="2" id="KW-0964">Secreted</keyword>
<evidence type="ECO:0000313" key="8">
    <source>
        <dbReference type="EMBL" id="KAF7274591.1"/>
    </source>
</evidence>
<name>A0A834MAN0_RHYFE</name>
<dbReference type="Gene3D" id="4.10.800.10">
    <property type="entry name" value="Thyroglobulin type-1"/>
    <property type="match status" value="1"/>
</dbReference>
<keyword evidence="3" id="KW-0677">Repeat</keyword>
<dbReference type="PANTHER" id="PTHR12352:SF3">
    <property type="entry name" value="NIDOGEN-2"/>
    <property type="match status" value="1"/>
</dbReference>
<accession>A0A834MAN0</accession>
<organism evidence="8 9">
    <name type="scientific">Rhynchophorus ferrugineus</name>
    <name type="common">Red palm weevil</name>
    <name type="synonym">Curculio ferrugineus</name>
    <dbReference type="NCBI Taxonomy" id="354439"/>
    <lineage>
        <taxon>Eukaryota</taxon>
        <taxon>Metazoa</taxon>
        <taxon>Ecdysozoa</taxon>
        <taxon>Arthropoda</taxon>
        <taxon>Hexapoda</taxon>
        <taxon>Insecta</taxon>
        <taxon>Pterygota</taxon>
        <taxon>Neoptera</taxon>
        <taxon>Endopterygota</taxon>
        <taxon>Coleoptera</taxon>
        <taxon>Polyphaga</taxon>
        <taxon>Cucujiformia</taxon>
        <taxon>Curculionidae</taxon>
        <taxon>Dryophthorinae</taxon>
        <taxon>Rhynchophorus</taxon>
    </lineage>
</organism>
<sequence length="157" mass="17409">CQTLRMATSRRAKALGVEPKSLRMPRCNKNGGFEPIQCDNEIISSCWCVDEAGFELPGTRAPAASLVNCTAPKRCSEATCRMFCPHGFALDREGCPKCHCRDPCDDIRCPHALECHLEELACADPPCPPVPTYENKLNLAHNFWCGGKLLIRQNVYV</sequence>
<dbReference type="InterPro" id="IPR051950">
    <property type="entry name" value="Dev_reg/Prot_inhib"/>
</dbReference>
<dbReference type="CDD" id="cd00191">
    <property type="entry name" value="TY"/>
    <property type="match status" value="1"/>
</dbReference>
<evidence type="ECO:0008006" key="10">
    <source>
        <dbReference type="Google" id="ProtNLM"/>
    </source>
</evidence>
<protein>
    <recommendedName>
        <fullName evidence="10">Thyroglobulin type-1 domain-containing protein</fullName>
    </recommendedName>
</protein>
<feature type="domain" description="Antistasin-like" evidence="7">
    <location>
        <begin position="75"/>
        <end position="100"/>
    </location>
</feature>
<dbReference type="Proteomes" id="UP000625711">
    <property type="component" value="Unassembled WGS sequence"/>
</dbReference>
<dbReference type="GO" id="GO:0007160">
    <property type="term" value="P:cell-matrix adhesion"/>
    <property type="evidence" value="ECO:0007669"/>
    <property type="project" value="TreeGrafter"/>
</dbReference>
<dbReference type="Pfam" id="PF00086">
    <property type="entry name" value="Thyroglobulin_1"/>
    <property type="match status" value="1"/>
</dbReference>
<dbReference type="Pfam" id="PF02822">
    <property type="entry name" value="Antistasin"/>
    <property type="match status" value="1"/>
</dbReference>
<keyword evidence="9" id="KW-1185">Reference proteome</keyword>
<feature type="domain" description="Thyroglobulin type-1" evidence="6">
    <location>
        <begin position="1"/>
        <end position="75"/>
    </location>
</feature>
<dbReference type="Gene3D" id="2.10.22.10">
    <property type="entry name" value="Antistasin, domain 1"/>
    <property type="match status" value="1"/>
</dbReference>
<dbReference type="InterPro" id="IPR004094">
    <property type="entry name" value="Antistasin-like"/>
</dbReference>
<dbReference type="PROSITE" id="PS51252">
    <property type="entry name" value="ANTISTASIN"/>
    <property type="match status" value="1"/>
</dbReference>
<evidence type="ECO:0000259" key="6">
    <source>
        <dbReference type="PROSITE" id="PS51162"/>
    </source>
</evidence>
<feature type="non-terminal residue" evidence="8">
    <location>
        <position position="1"/>
    </location>
</feature>